<dbReference type="EMBL" id="SWLB01000018">
    <property type="protein sequence ID" value="KAF3326663.1"/>
    <property type="molecule type" value="Genomic_DNA"/>
</dbReference>
<dbReference type="Proteomes" id="UP000623129">
    <property type="component" value="Unassembled WGS sequence"/>
</dbReference>
<comment type="caution">
    <text evidence="1">The sequence shown here is derived from an EMBL/GenBank/DDBJ whole genome shotgun (WGS) entry which is preliminary data.</text>
</comment>
<proteinExistence type="predicted"/>
<evidence type="ECO:0000313" key="2">
    <source>
        <dbReference type="Proteomes" id="UP000623129"/>
    </source>
</evidence>
<protein>
    <submittedName>
        <fullName evidence="1">Uncharacterized protein</fullName>
    </submittedName>
</protein>
<evidence type="ECO:0000313" key="1">
    <source>
        <dbReference type="EMBL" id="KAF3326663.1"/>
    </source>
</evidence>
<accession>A0A833QXC0</accession>
<dbReference type="OrthoDB" id="620953at2759"/>
<organism evidence="1 2">
    <name type="scientific">Carex littledalei</name>
    <dbReference type="NCBI Taxonomy" id="544730"/>
    <lineage>
        <taxon>Eukaryota</taxon>
        <taxon>Viridiplantae</taxon>
        <taxon>Streptophyta</taxon>
        <taxon>Embryophyta</taxon>
        <taxon>Tracheophyta</taxon>
        <taxon>Spermatophyta</taxon>
        <taxon>Magnoliopsida</taxon>
        <taxon>Liliopsida</taxon>
        <taxon>Poales</taxon>
        <taxon>Cyperaceae</taxon>
        <taxon>Cyperoideae</taxon>
        <taxon>Cariceae</taxon>
        <taxon>Carex</taxon>
        <taxon>Carex subgen. Euthyceras</taxon>
    </lineage>
</organism>
<reference evidence="1" key="1">
    <citation type="submission" date="2020-01" db="EMBL/GenBank/DDBJ databases">
        <title>Genome sequence of Kobresia littledalei, the first chromosome-level genome in the family Cyperaceae.</title>
        <authorList>
            <person name="Qu G."/>
        </authorList>
    </citation>
    <scope>NUCLEOTIDE SEQUENCE</scope>
    <source>
        <strain evidence="1">C.B.Clarke</strain>
        <tissue evidence="1">Leaf</tissue>
    </source>
</reference>
<sequence length="100" mass="10741">MVSYNNIRHEGLCADMATFVTLASSCTGHECSVHAHAIRSGFGADMIVENAILDSVLRDHALYGIWSNGFTFSSVSKSWSNLADISLGRCIYGAIIKLGS</sequence>
<name>A0A833QXC0_9POAL</name>
<gene>
    <name evidence="1" type="ORF">FCM35_KLT08293</name>
</gene>
<dbReference type="AlphaFoldDB" id="A0A833QXC0"/>
<keyword evidence="2" id="KW-1185">Reference proteome</keyword>